<dbReference type="AlphaFoldDB" id="A0AAU9J9T5"/>
<protein>
    <recommendedName>
        <fullName evidence="2">Cyclic nucleotide-binding domain-containing protein</fullName>
    </recommendedName>
</protein>
<dbReference type="PROSITE" id="PS50042">
    <property type="entry name" value="CNMP_BINDING_3"/>
    <property type="match status" value="2"/>
</dbReference>
<evidence type="ECO:0000256" key="1">
    <source>
        <dbReference type="SAM" id="MobiDB-lite"/>
    </source>
</evidence>
<dbReference type="InterPro" id="IPR018488">
    <property type="entry name" value="cNMP-bd_CS"/>
</dbReference>
<evidence type="ECO:0000313" key="4">
    <source>
        <dbReference type="Proteomes" id="UP001162131"/>
    </source>
</evidence>
<reference evidence="3" key="1">
    <citation type="submission" date="2021-09" db="EMBL/GenBank/DDBJ databases">
        <authorList>
            <consortium name="AG Swart"/>
            <person name="Singh M."/>
            <person name="Singh A."/>
            <person name="Seah K."/>
            <person name="Emmerich C."/>
        </authorList>
    </citation>
    <scope>NUCLEOTIDE SEQUENCE</scope>
    <source>
        <strain evidence="3">ATCC30299</strain>
    </source>
</reference>
<dbReference type="Proteomes" id="UP001162131">
    <property type="component" value="Unassembled WGS sequence"/>
</dbReference>
<feature type="region of interest" description="Disordered" evidence="1">
    <location>
        <begin position="1"/>
        <end position="32"/>
    </location>
</feature>
<dbReference type="Pfam" id="PF00027">
    <property type="entry name" value="cNMP_binding"/>
    <property type="match status" value="2"/>
</dbReference>
<dbReference type="PRINTS" id="PR00103">
    <property type="entry name" value="CAMPKINASE"/>
</dbReference>
<keyword evidence="4" id="KW-1185">Reference proteome</keyword>
<sequence length="520" mass="60498">MSKPLKHSSSMPSPRIINAARRARKATKSKEDSFDASIPELEQLRALRAILRMNPKERTSEMLKKLYDYTITLKFFMKMKEEYSEEVCHSCCMYITYEYHPPNSFICRQGEKGTKFYIILNGSAKVLIENQEHHLYKQQVGELGSGDTFGERAIMLGIPRAASIQCQTPCHLAVLNASDYRKILDNMFEEKFESIVEVLKKLPILQGFSRNYVQRLGYYFRQKKFKKGQFVYKEKDKNEEIYIIQEGEFRICKKVEVTVKSPKAFPEKSTLKRKQYPLVTQLASLSKGEMFGEEDILSDSNLRTTSSYCHSDLGKVLAITKDDFFKHIVVTEEGKAAMRQRNLQKSESRSHVMENNLKLKKMHIGVIPLTISSPEPMYTRSASPSPKLLKHPPTPSLPKIKEEFESFNHKSMISNDTELLKTRPSTMKNITIEKRKSRQKKPIKIEIRNIHTWKLKAKEPLTPIDILQEQGKLTLNELKQMQYSVITDAWEEKMLHDGITSRRRMKRLSATEHHMFRLSW</sequence>
<gene>
    <name evidence="3" type="ORF">BSTOLATCC_MIC31648</name>
</gene>
<dbReference type="SUPFAM" id="SSF51206">
    <property type="entry name" value="cAMP-binding domain-like"/>
    <property type="match status" value="2"/>
</dbReference>
<dbReference type="InterPro" id="IPR018490">
    <property type="entry name" value="cNMP-bd_dom_sf"/>
</dbReference>
<dbReference type="PANTHER" id="PTHR23011:SF28">
    <property type="entry name" value="CYCLIC NUCLEOTIDE-BINDING DOMAIN CONTAINING PROTEIN"/>
    <property type="match status" value="1"/>
</dbReference>
<dbReference type="PANTHER" id="PTHR23011">
    <property type="entry name" value="CYCLIC NUCLEOTIDE-BINDING DOMAIN CONTAINING PROTEIN"/>
    <property type="match status" value="1"/>
</dbReference>
<feature type="domain" description="Cyclic nucleotide-binding" evidence="2">
    <location>
        <begin position="99"/>
        <end position="201"/>
    </location>
</feature>
<dbReference type="InterPro" id="IPR000595">
    <property type="entry name" value="cNMP-bd_dom"/>
</dbReference>
<organism evidence="3 4">
    <name type="scientific">Blepharisma stoltei</name>
    <dbReference type="NCBI Taxonomy" id="1481888"/>
    <lineage>
        <taxon>Eukaryota</taxon>
        <taxon>Sar</taxon>
        <taxon>Alveolata</taxon>
        <taxon>Ciliophora</taxon>
        <taxon>Postciliodesmatophora</taxon>
        <taxon>Heterotrichea</taxon>
        <taxon>Heterotrichida</taxon>
        <taxon>Blepharismidae</taxon>
        <taxon>Blepharisma</taxon>
    </lineage>
</organism>
<dbReference type="PROSITE" id="PS00889">
    <property type="entry name" value="CNMP_BINDING_2"/>
    <property type="match status" value="1"/>
</dbReference>
<evidence type="ECO:0000259" key="2">
    <source>
        <dbReference type="PROSITE" id="PS50042"/>
    </source>
</evidence>
<dbReference type="InterPro" id="IPR014710">
    <property type="entry name" value="RmlC-like_jellyroll"/>
</dbReference>
<dbReference type="SMART" id="SM00100">
    <property type="entry name" value="cNMP"/>
    <property type="match status" value="2"/>
</dbReference>
<comment type="caution">
    <text evidence="3">The sequence shown here is derived from an EMBL/GenBank/DDBJ whole genome shotgun (WGS) entry which is preliminary data.</text>
</comment>
<feature type="domain" description="Cyclic nucleotide-binding" evidence="2">
    <location>
        <begin position="204"/>
        <end position="345"/>
    </location>
</feature>
<evidence type="ECO:0000313" key="3">
    <source>
        <dbReference type="EMBL" id="CAG9322520.1"/>
    </source>
</evidence>
<proteinExistence type="predicted"/>
<accession>A0AAU9J9T5</accession>
<dbReference type="CDD" id="cd00038">
    <property type="entry name" value="CAP_ED"/>
    <property type="match status" value="2"/>
</dbReference>
<dbReference type="PROSITE" id="PS00888">
    <property type="entry name" value="CNMP_BINDING_1"/>
    <property type="match status" value="1"/>
</dbReference>
<name>A0AAU9J9T5_9CILI</name>
<dbReference type="EMBL" id="CAJZBQ010000032">
    <property type="protein sequence ID" value="CAG9322520.1"/>
    <property type="molecule type" value="Genomic_DNA"/>
</dbReference>
<dbReference type="Gene3D" id="2.60.120.10">
    <property type="entry name" value="Jelly Rolls"/>
    <property type="match status" value="2"/>
</dbReference>